<dbReference type="EMBL" id="CP168151">
    <property type="protein sequence ID" value="XFD39214.1"/>
    <property type="molecule type" value="Genomic_DNA"/>
</dbReference>
<name>A0ACD5DDG9_9LACO</name>
<proteinExistence type="predicted"/>
<evidence type="ECO:0000313" key="2">
    <source>
        <dbReference type="Proteomes" id="UP001149860"/>
    </source>
</evidence>
<organism evidence="1 2">
    <name type="scientific">Lentilactobacillus terminaliae</name>
    <dbReference type="NCBI Taxonomy" id="3003483"/>
    <lineage>
        <taxon>Bacteria</taxon>
        <taxon>Bacillati</taxon>
        <taxon>Bacillota</taxon>
        <taxon>Bacilli</taxon>
        <taxon>Lactobacillales</taxon>
        <taxon>Lactobacillaceae</taxon>
        <taxon>Lentilactobacillus</taxon>
    </lineage>
</organism>
<sequence length="360" mass="39367">MEYNSKSLTRDGATLFAQADQQKQAIIFDKMIVSDKVITEGTDISALTVADFTNSKQFDVNNVTQSSSTFSATSVMANDGLTANFSISLVGLIAHLANTTEQHLVAVMIGNDPFILPPESGVPFRFVATISVGYSASQDVHMQVNDDVYITQADLAGLLSNSGFATQTYVDDAIKNNKVTLPDDLVTTEDTKNWQKYKLTSDDGKAINYTGDVNDLKTAGQYFVKNPSHVPDSGAWWFVDVKVSPDAGTIVIHQSAHGDNFDMFWERTCRNGVWSDWAKRISGVDLENRLATFAKTITDSIMAKIVDPNTGQAKIKMNFNYGDLTVDTDPVVPIVKVADEATATSREATHPNTQHEWGES</sequence>
<gene>
    <name evidence="1" type="ORF">O0236_007190</name>
</gene>
<reference evidence="1" key="1">
    <citation type="submission" date="2024-08" db="EMBL/GenBank/DDBJ databases">
        <title>Lentilactobacillus sp. nov., isolated from tree bark.</title>
        <authorList>
            <person name="Phuengjayaem S."/>
            <person name="Tanasupawat S."/>
        </authorList>
    </citation>
    <scope>NUCLEOTIDE SEQUENCE</scope>
    <source>
        <strain evidence="1">SPB1-3</strain>
    </source>
</reference>
<dbReference type="Proteomes" id="UP001149860">
    <property type="component" value="Chromosome"/>
</dbReference>
<keyword evidence="2" id="KW-1185">Reference proteome</keyword>
<evidence type="ECO:0000313" key="1">
    <source>
        <dbReference type="EMBL" id="XFD39214.1"/>
    </source>
</evidence>
<accession>A0ACD5DDG9</accession>
<protein>
    <submittedName>
        <fullName evidence="1">Pyocin knob domain-containing protein</fullName>
    </submittedName>
</protein>